<dbReference type="EMBL" id="JBEPTQ010000002">
    <property type="protein sequence ID" value="MET4726013.1"/>
    <property type="molecule type" value="Genomic_DNA"/>
</dbReference>
<proteinExistence type="predicted"/>
<accession>A0ABV2SA05</accession>
<dbReference type="Proteomes" id="UP001549291">
    <property type="component" value="Unassembled WGS sequence"/>
</dbReference>
<name>A0ABV2SA05_BRAJP</name>
<sequence>MEHLAKTGVALALMLGATLPAQGAKMSFECPESIDETTPAKRAEIQKLLPVGNAMDDPGRLNSSIDALRRLGLSRTLIIDHLIGAYCPTVARDNSLSDADRTAKVRRFASRLTVLVYDVEEASEIILNVPLKPSMVDEVTARARKAGLSVEDWLSRMVASALQQP</sequence>
<dbReference type="RefSeq" id="WP_248889114.1">
    <property type="nucleotide sequence ID" value="NZ_CP066351.1"/>
</dbReference>
<evidence type="ECO:0000313" key="2">
    <source>
        <dbReference type="Proteomes" id="UP001549291"/>
    </source>
</evidence>
<keyword evidence="2" id="KW-1185">Reference proteome</keyword>
<protein>
    <recommendedName>
        <fullName evidence="3">Glutelin</fullName>
    </recommendedName>
</protein>
<organism evidence="1 2">
    <name type="scientific">Bradyrhizobium japonicum</name>
    <dbReference type="NCBI Taxonomy" id="375"/>
    <lineage>
        <taxon>Bacteria</taxon>
        <taxon>Pseudomonadati</taxon>
        <taxon>Pseudomonadota</taxon>
        <taxon>Alphaproteobacteria</taxon>
        <taxon>Hyphomicrobiales</taxon>
        <taxon>Nitrobacteraceae</taxon>
        <taxon>Bradyrhizobium</taxon>
    </lineage>
</organism>
<evidence type="ECO:0000313" key="1">
    <source>
        <dbReference type="EMBL" id="MET4726013.1"/>
    </source>
</evidence>
<comment type="caution">
    <text evidence="1">The sequence shown here is derived from an EMBL/GenBank/DDBJ whole genome shotgun (WGS) entry which is preliminary data.</text>
</comment>
<gene>
    <name evidence="1" type="ORF">ABIF63_010119</name>
</gene>
<evidence type="ECO:0008006" key="3">
    <source>
        <dbReference type="Google" id="ProtNLM"/>
    </source>
</evidence>
<reference evidence="1 2" key="1">
    <citation type="submission" date="2024-06" db="EMBL/GenBank/DDBJ databases">
        <title>Genomic Encyclopedia of Type Strains, Phase V (KMG-V): Genome sequencing to study the core and pangenomes of soil and plant-associated prokaryotes.</title>
        <authorList>
            <person name="Whitman W."/>
        </authorList>
    </citation>
    <scope>NUCLEOTIDE SEQUENCE [LARGE SCALE GENOMIC DNA]</scope>
    <source>
        <strain evidence="1 2">USDA 160</strain>
    </source>
</reference>